<evidence type="ECO:0000256" key="1">
    <source>
        <dbReference type="ARBA" id="ARBA00022598"/>
    </source>
</evidence>
<dbReference type="InterPro" id="IPR042099">
    <property type="entry name" value="ANL_N_sf"/>
</dbReference>
<proteinExistence type="predicted"/>
<dbReference type="GO" id="GO:0005737">
    <property type="term" value="C:cytoplasm"/>
    <property type="evidence" value="ECO:0007669"/>
    <property type="project" value="TreeGrafter"/>
</dbReference>
<dbReference type="AlphaFoldDB" id="A0A1V1P6I4"/>
<dbReference type="GO" id="GO:0031177">
    <property type="term" value="F:phosphopantetheine binding"/>
    <property type="evidence" value="ECO:0007669"/>
    <property type="project" value="TreeGrafter"/>
</dbReference>
<dbReference type="Proteomes" id="UP000189670">
    <property type="component" value="Unassembled WGS sequence"/>
</dbReference>
<accession>A0A1V1P6I4</accession>
<evidence type="ECO:0000313" key="3">
    <source>
        <dbReference type="EMBL" id="ETR70420.1"/>
    </source>
</evidence>
<dbReference type="PANTHER" id="PTHR45527:SF10">
    <property type="entry name" value="PYOCHELIN SYNTHASE PCHF"/>
    <property type="match status" value="1"/>
</dbReference>
<comment type="caution">
    <text evidence="3">The sequence shown here is derived from an EMBL/GenBank/DDBJ whole genome shotgun (WGS) entry which is preliminary data.</text>
</comment>
<dbReference type="GO" id="GO:0044550">
    <property type="term" value="P:secondary metabolite biosynthetic process"/>
    <property type="evidence" value="ECO:0007669"/>
    <property type="project" value="TreeGrafter"/>
</dbReference>
<evidence type="ECO:0000313" key="4">
    <source>
        <dbReference type="Proteomes" id="UP000189670"/>
    </source>
</evidence>
<dbReference type="EMBL" id="ATBP01000426">
    <property type="protein sequence ID" value="ETR70420.1"/>
    <property type="molecule type" value="Genomic_DNA"/>
</dbReference>
<protein>
    <recommendedName>
        <fullName evidence="2">AMP-dependent synthetase/ligase domain-containing protein</fullName>
    </recommendedName>
</protein>
<gene>
    <name evidence="3" type="ORF">OMM_03251</name>
</gene>
<organism evidence="3 4">
    <name type="scientific">Candidatus Magnetoglobus multicellularis str. Araruama</name>
    <dbReference type="NCBI Taxonomy" id="890399"/>
    <lineage>
        <taxon>Bacteria</taxon>
        <taxon>Pseudomonadati</taxon>
        <taxon>Thermodesulfobacteriota</taxon>
        <taxon>Desulfobacteria</taxon>
        <taxon>Desulfobacterales</taxon>
        <taxon>Desulfobacteraceae</taxon>
        <taxon>Candidatus Magnetoglobus</taxon>
    </lineage>
</organism>
<dbReference type="InterPro" id="IPR000873">
    <property type="entry name" value="AMP-dep_synth/lig_dom"/>
</dbReference>
<dbReference type="Gene3D" id="3.40.50.12780">
    <property type="entry name" value="N-terminal domain of ligase-like"/>
    <property type="match status" value="1"/>
</dbReference>
<sequence>MIDHRGAVNTILDINRRFEINSQDRVLALSALNFDLSVYDIFGVLAAGGTIVMPSPDKRRDPSHWSELLTLHHVSIWNTVPALMQMLVEYETIHSIKSALRLIMMSGDWIPLDMPQKIQRIFTDASMVSLGGATESSIWSIYYPIKQLTLPGRVYHMANH</sequence>
<dbReference type="SUPFAM" id="SSF56801">
    <property type="entry name" value="Acetyl-CoA synthetase-like"/>
    <property type="match status" value="1"/>
</dbReference>
<dbReference type="GO" id="GO:0043041">
    <property type="term" value="P:amino acid activation for nonribosomal peptide biosynthetic process"/>
    <property type="evidence" value="ECO:0007669"/>
    <property type="project" value="TreeGrafter"/>
</dbReference>
<evidence type="ECO:0000259" key="2">
    <source>
        <dbReference type="Pfam" id="PF00501"/>
    </source>
</evidence>
<keyword evidence="1" id="KW-0436">Ligase</keyword>
<name>A0A1V1P6I4_9BACT</name>
<dbReference type="GO" id="GO:0016874">
    <property type="term" value="F:ligase activity"/>
    <property type="evidence" value="ECO:0007669"/>
    <property type="project" value="UniProtKB-KW"/>
</dbReference>
<dbReference type="PANTHER" id="PTHR45527">
    <property type="entry name" value="NONRIBOSOMAL PEPTIDE SYNTHETASE"/>
    <property type="match status" value="1"/>
</dbReference>
<dbReference type="Pfam" id="PF00501">
    <property type="entry name" value="AMP-binding"/>
    <property type="match status" value="1"/>
</dbReference>
<feature type="domain" description="AMP-dependent synthetase/ligase" evidence="2">
    <location>
        <begin position="1"/>
        <end position="144"/>
    </location>
</feature>
<reference evidence="4" key="1">
    <citation type="submission" date="2012-11" db="EMBL/GenBank/DDBJ databases">
        <authorList>
            <person name="Lucero-Rivera Y.E."/>
            <person name="Tovar-Ramirez D."/>
        </authorList>
    </citation>
    <scope>NUCLEOTIDE SEQUENCE [LARGE SCALE GENOMIC DNA]</scope>
    <source>
        <strain evidence="4">Araruama</strain>
    </source>
</reference>